<dbReference type="AlphaFoldDB" id="A0AAP0HLE4"/>
<comment type="caution">
    <text evidence="2">The sequence shown here is derived from an EMBL/GenBank/DDBJ whole genome shotgun (WGS) entry which is preliminary data.</text>
</comment>
<organism evidence="2 3">
    <name type="scientific">Stephania yunnanensis</name>
    <dbReference type="NCBI Taxonomy" id="152371"/>
    <lineage>
        <taxon>Eukaryota</taxon>
        <taxon>Viridiplantae</taxon>
        <taxon>Streptophyta</taxon>
        <taxon>Embryophyta</taxon>
        <taxon>Tracheophyta</taxon>
        <taxon>Spermatophyta</taxon>
        <taxon>Magnoliopsida</taxon>
        <taxon>Ranunculales</taxon>
        <taxon>Menispermaceae</taxon>
        <taxon>Menispermoideae</taxon>
        <taxon>Cissampelideae</taxon>
        <taxon>Stephania</taxon>
    </lineage>
</organism>
<feature type="compositionally biased region" description="Basic and acidic residues" evidence="1">
    <location>
        <begin position="144"/>
        <end position="156"/>
    </location>
</feature>
<accession>A0AAP0HLE4</accession>
<name>A0AAP0HLE4_9MAGN</name>
<dbReference type="EMBL" id="JBBNAF010000013">
    <property type="protein sequence ID" value="KAK9087075.1"/>
    <property type="molecule type" value="Genomic_DNA"/>
</dbReference>
<feature type="compositionally biased region" description="Basic residues" evidence="1">
    <location>
        <begin position="56"/>
        <end position="73"/>
    </location>
</feature>
<keyword evidence="3" id="KW-1185">Reference proteome</keyword>
<feature type="compositionally biased region" description="Gly residues" evidence="1">
    <location>
        <begin position="202"/>
        <end position="212"/>
    </location>
</feature>
<evidence type="ECO:0000313" key="3">
    <source>
        <dbReference type="Proteomes" id="UP001420932"/>
    </source>
</evidence>
<dbReference type="Proteomes" id="UP001420932">
    <property type="component" value="Unassembled WGS sequence"/>
</dbReference>
<evidence type="ECO:0000313" key="2">
    <source>
        <dbReference type="EMBL" id="KAK9087075.1"/>
    </source>
</evidence>
<gene>
    <name evidence="2" type="ORF">Syun_029469</name>
</gene>
<sequence length="212" mass="21587">MQTADKACATSGGRVWPSGRRAGPNNGDEDCGGDEAMRAAAGISFELRRRDSTSGWRRKDRGGRAQGPRKRAQLRGPAAAGSASAAARDRQRRRGTDQQGRRVRAAAGGQTGGDAGSASGGSAASNQWAAATADRWRGGAADLGGERAADRPERGHARLTSNLCGDGEETVRQWRCGGSSATAARVSGGGGGGSAMKMEMGLEGGKNGFGGR</sequence>
<feature type="region of interest" description="Disordered" evidence="1">
    <location>
        <begin position="1"/>
        <end position="162"/>
    </location>
</feature>
<evidence type="ECO:0000256" key="1">
    <source>
        <dbReference type="SAM" id="MobiDB-lite"/>
    </source>
</evidence>
<feature type="compositionally biased region" description="Low complexity" evidence="1">
    <location>
        <begin position="120"/>
        <end position="133"/>
    </location>
</feature>
<protein>
    <submittedName>
        <fullName evidence="2">Uncharacterized protein</fullName>
    </submittedName>
</protein>
<reference evidence="2 3" key="1">
    <citation type="submission" date="2024-01" db="EMBL/GenBank/DDBJ databases">
        <title>Genome assemblies of Stephania.</title>
        <authorList>
            <person name="Yang L."/>
        </authorList>
    </citation>
    <scope>NUCLEOTIDE SEQUENCE [LARGE SCALE GENOMIC DNA]</scope>
    <source>
        <strain evidence="2">YNDBR</strain>
        <tissue evidence="2">Leaf</tissue>
    </source>
</reference>
<feature type="compositionally biased region" description="Gly residues" evidence="1">
    <location>
        <begin position="109"/>
        <end position="119"/>
    </location>
</feature>
<proteinExistence type="predicted"/>
<feature type="region of interest" description="Disordered" evidence="1">
    <location>
        <begin position="178"/>
        <end position="212"/>
    </location>
</feature>